<evidence type="ECO:0000256" key="6">
    <source>
        <dbReference type="PROSITE-ProRule" id="PRU00221"/>
    </source>
</evidence>
<comment type="subcellular location">
    <subcellularLocation>
        <location evidence="1">Cytoplasm</location>
    </subcellularLocation>
</comment>
<evidence type="ECO:0000259" key="8">
    <source>
        <dbReference type="PROSITE" id="PS51396"/>
    </source>
</evidence>
<dbReference type="PROSITE" id="PS51394">
    <property type="entry name" value="PFU"/>
    <property type="match status" value="1"/>
</dbReference>
<evidence type="ECO:0000256" key="4">
    <source>
        <dbReference type="ARBA" id="ARBA00022574"/>
    </source>
</evidence>
<dbReference type="PANTHER" id="PTHR19849:SF0">
    <property type="entry name" value="PHOSPHOLIPASE A-2-ACTIVATING PROTEIN"/>
    <property type="match status" value="1"/>
</dbReference>
<dbReference type="InterPro" id="IPR011989">
    <property type="entry name" value="ARM-like"/>
</dbReference>
<dbReference type="PANTHER" id="PTHR19849">
    <property type="entry name" value="PHOSPHOLIPASE A-2-ACTIVATING PROTEIN"/>
    <property type="match status" value="1"/>
</dbReference>
<dbReference type="InterPro" id="IPR013535">
    <property type="entry name" value="PUL_dom"/>
</dbReference>
<dbReference type="GO" id="GO:0043161">
    <property type="term" value="P:proteasome-mediated ubiquitin-dependent protein catabolic process"/>
    <property type="evidence" value="ECO:0007669"/>
    <property type="project" value="TreeGrafter"/>
</dbReference>
<dbReference type="PROSITE" id="PS51396">
    <property type="entry name" value="PUL"/>
    <property type="match status" value="1"/>
</dbReference>
<feature type="domain" description="PFU" evidence="7">
    <location>
        <begin position="359"/>
        <end position="460"/>
    </location>
</feature>
<dbReference type="Pfam" id="PF00400">
    <property type="entry name" value="WD40"/>
    <property type="match status" value="6"/>
</dbReference>
<dbReference type="Gene3D" id="2.130.10.10">
    <property type="entry name" value="YVTN repeat-like/Quinoprotein amine dehydrogenase"/>
    <property type="match status" value="1"/>
</dbReference>
<dbReference type="AlphaFoldDB" id="A0A069DX82"/>
<dbReference type="InterPro" id="IPR015155">
    <property type="entry name" value="PFU"/>
</dbReference>
<dbReference type="GO" id="GO:0005634">
    <property type="term" value="C:nucleus"/>
    <property type="evidence" value="ECO:0007669"/>
    <property type="project" value="TreeGrafter"/>
</dbReference>
<dbReference type="Pfam" id="PF09070">
    <property type="entry name" value="PFU"/>
    <property type="match status" value="1"/>
</dbReference>
<feature type="domain" description="PUL" evidence="8">
    <location>
        <begin position="479"/>
        <end position="740"/>
    </location>
</feature>
<dbReference type="GO" id="GO:0043130">
    <property type="term" value="F:ubiquitin binding"/>
    <property type="evidence" value="ECO:0007669"/>
    <property type="project" value="TreeGrafter"/>
</dbReference>
<dbReference type="CDD" id="cd00200">
    <property type="entry name" value="WD40"/>
    <property type="match status" value="1"/>
</dbReference>
<evidence type="ECO:0000256" key="3">
    <source>
        <dbReference type="ARBA" id="ARBA00022490"/>
    </source>
</evidence>
<keyword evidence="5" id="KW-0677">Repeat</keyword>
<dbReference type="EMBL" id="GBGD01000592">
    <property type="protein sequence ID" value="JAC88297.1"/>
    <property type="molecule type" value="mRNA"/>
</dbReference>
<name>A0A069DX82_9HEMI</name>
<evidence type="ECO:0000259" key="7">
    <source>
        <dbReference type="PROSITE" id="PS51394"/>
    </source>
</evidence>
<organism evidence="9">
    <name type="scientific">Panstrongylus megistus</name>
    <dbReference type="NCBI Taxonomy" id="65343"/>
    <lineage>
        <taxon>Eukaryota</taxon>
        <taxon>Metazoa</taxon>
        <taxon>Ecdysozoa</taxon>
        <taxon>Arthropoda</taxon>
        <taxon>Hexapoda</taxon>
        <taxon>Insecta</taxon>
        <taxon>Pterygota</taxon>
        <taxon>Neoptera</taxon>
        <taxon>Paraneoptera</taxon>
        <taxon>Hemiptera</taxon>
        <taxon>Heteroptera</taxon>
        <taxon>Panheteroptera</taxon>
        <taxon>Cimicomorpha</taxon>
        <taxon>Reduviidae</taxon>
        <taxon>Triatominae</taxon>
        <taxon>Panstrongylus</taxon>
    </lineage>
</organism>
<dbReference type="SMART" id="SM00320">
    <property type="entry name" value="WD40"/>
    <property type="match status" value="7"/>
</dbReference>
<dbReference type="InterPro" id="IPR038122">
    <property type="entry name" value="PFU_sf"/>
</dbReference>
<proteinExistence type="evidence at transcript level"/>
<evidence type="ECO:0000256" key="5">
    <source>
        <dbReference type="ARBA" id="ARBA00022737"/>
    </source>
</evidence>
<dbReference type="Gene3D" id="3.10.20.870">
    <property type="entry name" value="PFU (PLAA family ubiquitin binding), C-terminal domain"/>
    <property type="match status" value="1"/>
</dbReference>
<dbReference type="Gene3D" id="1.25.10.10">
    <property type="entry name" value="Leucine-rich Repeat Variant"/>
    <property type="match status" value="1"/>
</dbReference>
<accession>A0A069DX82</accession>
<protein>
    <submittedName>
        <fullName evidence="9">Putative phospholipase a2-activating protein</fullName>
    </submittedName>
</protein>
<dbReference type="Pfam" id="PF08324">
    <property type="entry name" value="PUL"/>
    <property type="match status" value="1"/>
</dbReference>
<feature type="non-terminal residue" evidence="9">
    <location>
        <position position="1"/>
    </location>
</feature>
<comment type="similarity">
    <text evidence="2">Belongs to the WD repeat PLAP family.</text>
</comment>
<dbReference type="GO" id="GO:0010992">
    <property type="term" value="P:ubiquitin recycling"/>
    <property type="evidence" value="ECO:0007669"/>
    <property type="project" value="TreeGrafter"/>
</dbReference>
<dbReference type="SUPFAM" id="SSF50978">
    <property type="entry name" value="WD40 repeat-like"/>
    <property type="match status" value="1"/>
</dbReference>
<dbReference type="PROSITE" id="PS50082">
    <property type="entry name" value="WD_REPEATS_2"/>
    <property type="match status" value="1"/>
</dbReference>
<evidence type="ECO:0000256" key="1">
    <source>
        <dbReference type="ARBA" id="ARBA00004496"/>
    </source>
</evidence>
<keyword evidence="3" id="KW-0963">Cytoplasm</keyword>
<dbReference type="InterPro" id="IPR001680">
    <property type="entry name" value="WD40_rpt"/>
</dbReference>
<dbReference type="GO" id="GO:0005737">
    <property type="term" value="C:cytoplasm"/>
    <property type="evidence" value="ECO:0007669"/>
    <property type="project" value="UniProtKB-SubCell"/>
</dbReference>
<evidence type="ECO:0000256" key="2">
    <source>
        <dbReference type="ARBA" id="ARBA00008495"/>
    </source>
</evidence>
<keyword evidence="4 6" id="KW-0853">WD repeat</keyword>
<sequence>YKIIKAVKQHNSDVRGVCLLSNNQFLTTSRDTTSIIWEYDESEVQPVRTLVGHTHYVCSCCFIRQSSEHPEGLIITGGNDSIICVYNPSNIEPLFKLKGHTNAVSALTEISQNTFASGSWDTKIMIWEITNKKCTTVIQRHEGSVFAILLFSSRKIMLSASGDKTINVYSWPELDVLRMLTGHDDCVRGLAELCNDEFLSCSNDGTIRKWNALTGVMLATIFINGDFLYSIDSTKDGSLTVSCGENSCLVIIDGNSGQVQTMKLPSLTVWSVRILPSTDILACCSDGYVRIFAANPISQEPSLEIVDTKDEQVEELKEKNGQENLDVAELPGAEALTKPGLRDGQILLIQENGKAVCYQWSEAFFNWMYIGDVTGSVENNQETDQSNKIMFEGKEYDYLFDVDLRDGGPLLKLPYLKGTDPYEAASEFLRKHNLPFGYLSEVINFIRRNTAPAQSAVSTSSIQQLLSPEEKKKKDSQMILFPTDQYVVFSFVDEIKIKGKLIEFESLVKGSINTDEQAGIEMEKIIKMALSDDTPPDDVLDLLNKCLDWPHAYIYPVLDLIRVAMTHEAPNSRICQYLNIHLSKVIITYIEPTCTQINNMLTLKILSNMILYTQGQEFMLQHIDSILKTLKILPLREEKTVSLELAISSLILNLVIMLIKKNEIGYLTETLGVALGSLSNIKQKDAPLRLLIAIGTACNRVDKIYMIPSTKNYLESLAKLDENDEVSLKIKTTASKILEGIQPKLLISKGSKAN</sequence>
<feature type="repeat" description="WD" evidence="6">
    <location>
        <begin position="97"/>
        <end position="137"/>
    </location>
</feature>
<reference evidence="9" key="1">
    <citation type="journal article" date="2015" name="J. Med. Entomol.">
        <title>A Deep Insight Into the Sialotranscriptome of the Chagas Disease Vector, Panstrongylus megistus (Hemiptera: Heteroptera).</title>
        <authorList>
            <person name="Ribeiro J.M."/>
            <person name="Schwarz A."/>
            <person name="Francischetti I.M."/>
        </authorList>
    </citation>
    <scope>NUCLEOTIDE SEQUENCE</scope>
    <source>
        <tissue evidence="9">Salivary glands</tissue>
    </source>
</reference>
<dbReference type="InterPro" id="IPR036322">
    <property type="entry name" value="WD40_repeat_dom_sf"/>
</dbReference>
<dbReference type="InterPro" id="IPR015943">
    <property type="entry name" value="WD40/YVTN_repeat-like_dom_sf"/>
</dbReference>
<evidence type="ECO:0000313" key="9">
    <source>
        <dbReference type="EMBL" id="JAC88297.1"/>
    </source>
</evidence>